<proteinExistence type="predicted"/>
<feature type="region of interest" description="Disordered" evidence="5">
    <location>
        <begin position="288"/>
        <end position="316"/>
    </location>
</feature>
<dbReference type="InterPro" id="IPR011009">
    <property type="entry name" value="Kinase-like_dom_sf"/>
</dbReference>
<protein>
    <recommendedName>
        <fullName evidence="6">Protein kinase domain-containing protein</fullName>
    </recommendedName>
</protein>
<keyword evidence="8" id="KW-1185">Reference proteome</keyword>
<evidence type="ECO:0000256" key="3">
    <source>
        <dbReference type="ARBA" id="ARBA00022777"/>
    </source>
</evidence>
<feature type="domain" description="Protein kinase" evidence="6">
    <location>
        <begin position="1"/>
        <end position="316"/>
    </location>
</feature>
<dbReference type="InterPro" id="IPR000719">
    <property type="entry name" value="Prot_kinase_dom"/>
</dbReference>
<evidence type="ECO:0000256" key="4">
    <source>
        <dbReference type="ARBA" id="ARBA00022840"/>
    </source>
</evidence>
<keyword evidence="2" id="KW-0547">Nucleotide-binding</keyword>
<dbReference type="InterPro" id="IPR051681">
    <property type="entry name" value="Ser/Thr_Kinases-Pseudokinases"/>
</dbReference>
<dbReference type="SMART" id="SM00220">
    <property type="entry name" value="S_TKc"/>
    <property type="match status" value="1"/>
</dbReference>
<comment type="caution">
    <text evidence="7">The sequence shown here is derived from an EMBL/GenBank/DDBJ whole genome shotgun (WGS) entry which is preliminary data.</text>
</comment>
<organism evidence="7 8">
    <name type="scientific">Oculimacula yallundae</name>
    <dbReference type="NCBI Taxonomy" id="86028"/>
    <lineage>
        <taxon>Eukaryota</taxon>
        <taxon>Fungi</taxon>
        <taxon>Dikarya</taxon>
        <taxon>Ascomycota</taxon>
        <taxon>Pezizomycotina</taxon>
        <taxon>Leotiomycetes</taxon>
        <taxon>Helotiales</taxon>
        <taxon>Ploettnerulaceae</taxon>
        <taxon>Oculimacula</taxon>
    </lineage>
</organism>
<evidence type="ECO:0000313" key="8">
    <source>
        <dbReference type="Proteomes" id="UP001595075"/>
    </source>
</evidence>
<dbReference type="PANTHER" id="PTHR44329:SF288">
    <property type="entry name" value="MITOGEN-ACTIVATED PROTEIN KINASE KINASE KINASE 20"/>
    <property type="match status" value="1"/>
</dbReference>
<name>A0ABR4CTH5_9HELO</name>
<keyword evidence="4" id="KW-0067">ATP-binding</keyword>
<keyword evidence="1" id="KW-0808">Transferase</keyword>
<reference evidence="7 8" key="1">
    <citation type="journal article" date="2024" name="Commun. Biol.">
        <title>Comparative genomic analysis of thermophilic fungi reveals convergent evolutionary adaptations and gene losses.</title>
        <authorList>
            <person name="Steindorff A.S."/>
            <person name="Aguilar-Pontes M.V."/>
            <person name="Robinson A.J."/>
            <person name="Andreopoulos B."/>
            <person name="LaButti K."/>
            <person name="Kuo A."/>
            <person name="Mondo S."/>
            <person name="Riley R."/>
            <person name="Otillar R."/>
            <person name="Haridas S."/>
            <person name="Lipzen A."/>
            <person name="Grimwood J."/>
            <person name="Schmutz J."/>
            <person name="Clum A."/>
            <person name="Reid I.D."/>
            <person name="Moisan M.C."/>
            <person name="Butler G."/>
            <person name="Nguyen T.T.M."/>
            <person name="Dewar K."/>
            <person name="Conant G."/>
            <person name="Drula E."/>
            <person name="Henrissat B."/>
            <person name="Hansel C."/>
            <person name="Singer S."/>
            <person name="Hutchinson M.I."/>
            <person name="de Vries R.P."/>
            <person name="Natvig D.O."/>
            <person name="Powell A.J."/>
            <person name="Tsang A."/>
            <person name="Grigoriev I.V."/>
        </authorList>
    </citation>
    <scope>NUCLEOTIDE SEQUENCE [LARGE SCALE GENOMIC DNA]</scope>
    <source>
        <strain evidence="7 8">CBS 494.80</strain>
    </source>
</reference>
<dbReference type="PROSITE" id="PS50011">
    <property type="entry name" value="PROTEIN_KINASE_DOM"/>
    <property type="match status" value="1"/>
</dbReference>
<dbReference type="EMBL" id="JAZHXI010000004">
    <property type="protein sequence ID" value="KAL2072451.1"/>
    <property type="molecule type" value="Genomic_DNA"/>
</dbReference>
<dbReference type="PANTHER" id="PTHR44329">
    <property type="entry name" value="SERINE/THREONINE-PROTEIN KINASE TNNI3K-RELATED"/>
    <property type="match status" value="1"/>
</dbReference>
<evidence type="ECO:0000256" key="2">
    <source>
        <dbReference type="ARBA" id="ARBA00022741"/>
    </source>
</evidence>
<dbReference type="Proteomes" id="UP001595075">
    <property type="component" value="Unassembled WGS sequence"/>
</dbReference>
<evidence type="ECO:0000256" key="5">
    <source>
        <dbReference type="SAM" id="MobiDB-lite"/>
    </source>
</evidence>
<accession>A0ABR4CTH5</accession>
<dbReference type="Pfam" id="PF00069">
    <property type="entry name" value="Pkinase"/>
    <property type="match status" value="1"/>
</dbReference>
<dbReference type="Gene3D" id="1.10.510.10">
    <property type="entry name" value="Transferase(Phosphotransferase) domain 1"/>
    <property type="match status" value="1"/>
</dbReference>
<keyword evidence="3" id="KW-0418">Kinase</keyword>
<dbReference type="PROSITE" id="PS00108">
    <property type="entry name" value="PROTEIN_KINASE_ST"/>
    <property type="match status" value="1"/>
</dbReference>
<evidence type="ECO:0000313" key="7">
    <source>
        <dbReference type="EMBL" id="KAL2072451.1"/>
    </source>
</evidence>
<evidence type="ECO:0000259" key="6">
    <source>
        <dbReference type="PROSITE" id="PS50011"/>
    </source>
</evidence>
<evidence type="ECO:0000256" key="1">
    <source>
        <dbReference type="ARBA" id="ARBA00022679"/>
    </source>
</evidence>
<dbReference type="InterPro" id="IPR008271">
    <property type="entry name" value="Ser/Thr_kinase_AS"/>
</dbReference>
<gene>
    <name evidence="7" type="ORF">VTL71DRAFT_11794</name>
</gene>
<dbReference type="SUPFAM" id="SSF56112">
    <property type="entry name" value="Protein kinase-like (PK-like)"/>
    <property type="match status" value="1"/>
</dbReference>
<sequence>MEVPFYFPEPVKQFLAVGGNSFLGLVDTTTVLKYPRTVGDECAIASLKVEARIFEAIGPHDRVIGFRGQKGDGLLLEYAPHGSLDRYLTENIATDQQRLKWSSQATEAVAVIHSKGVIHCDIKVPNLLLDAELNVKLCDFQGRLLGSNGQILSDGGSTENPKFFMPRDDPTYADIMTDIFALGSTIYHIVEGHEPFPELDSFSDEDEITTNFSSGQFPQPKCTSVKEVIHNCWGAKYSSTNEVLLDLQQLRETEEQWEMTGWHRTAQSRRPNGMQHVPCVLFNERTPHSSIIGPDTSSISSTPPRIDTSDEAPGVC</sequence>